<keyword evidence="2" id="KW-0732">Signal</keyword>
<sequence>MALARFFACISLYSSTVPITACIETLCSQQHTIVPSAPSITASRNRPRGPPCRPKLPAASKASHLADSYLFASGATATSGIHTGIPQSDTIEYSSLSPRVTSLSSRHLFVETDSGIRVRRTSD</sequence>
<evidence type="ECO:0000256" key="1">
    <source>
        <dbReference type="SAM" id="MobiDB-lite"/>
    </source>
</evidence>
<dbReference type="HOGENOM" id="CLU_2016267_0_0_1"/>
<dbReference type="Proteomes" id="UP000014071">
    <property type="component" value="Unassembled WGS sequence"/>
</dbReference>
<name>R9P839_PSEHS</name>
<feature type="chain" id="PRO_5004487601" description="Secreted protein" evidence="2">
    <location>
        <begin position="23"/>
        <end position="123"/>
    </location>
</feature>
<dbReference type="GeneID" id="24110268"/>
<proteinExistence type="predicted"/>
<dbReference type="EMBL" id="DF238809">
    <property type="protein sequence ID" value="GAC97402.1"/>
    <property type="molecule type" value="Genomic_DNA"/>
</dbReference>
<evidence type="ECO:0000256" key="2">
    <source>
        <dbReference type="SAM" id="SignalP"/>
    </source>
</evidence>
<reference evidence="4" key="1">
    <citation type="journal article" date="2013" name="Genome Announc.">
        <title>Draft genome sequence of the basidiomycetous yeast-like fungus Pseudozyma hubeiensis SY62, which produces an abundant amount of the biosurfactant mannosylerythritol lipids.</title>
        <authorList>
            <person name="Konishi M."/>
            <person name="Hatada Y."/>
            <person name="Horiuchi J."/>
        </authorList>
    </citation>
    <scope>NUCLEOTIDE SEQUENCE [LARGE SCALE GENOMIC DNA]</scope>
    <source>
        <strain evidence="4">SY62</strain>
    </source>
</reference>
<accession>R9P839</accession>
<evidence type="ECO:0000313" key="4">
    <source>
        <dbReference type="Proteomes" id="UP000014071"/>
    </source>
</evidence>
<evidence type="ECO:0008006" key="5">
    <source>
        <dbReference type="Google" id="ProtNLM"/>
    </source>
</evidence>
<feature type="signal peptide" evidence="2">
    <location>
        <begin position="1"/>
        <end position="22"/>
    </location>
</feature>
<feature type="region of interest" description="Disordered" evidence="1">
    <location>
        <begin position="38"/>
        <end position="57"/>
    </location>
</feature>
<keyword evidence="4" id="KW-1185">Reference proteome</keyword>
<organism evidence="3 4">
    <name type="scientific">Pseudozyma hubeiensis (strain SY62)</name>
    <name type="common">Yeast</name>
    <dbReference type="NCBI Taxonomy" id="1305764"/>
    <lineage>
        <taxon>Eukaryota</taxon>
        <taxon>Fungi</taxon>
        <taxon>Dikarya</taxon>
        <taxon>Basidiomycota</taxon>
        <taxon>Ustilaginomycotina</taxon>
        <taxon>Ustilaginomycetes</taxon>
        <taxon>Ustilaginales</taxon>
        <taxon>Ustilaginaceae</taxon>
        <taxon>Pseudozyma</taxon>
    </lineage>
</organism>
<dbReference type="RefSeq" id="XP_012190989.1">
    <property type="nucleotide sequence ID" value="XM_012335599.1"/>
</dbReference>
<gene>
    <name evidence="3" type="ORF">PHSY_004987</name>
</gene>
<protein>
    <recommendedName>
        <fullName evidence="5">Secreted protein</fullName>
    </recommendedName>
</protein>
<dbReference type="AlphaFoldDB" id="R9P839"/>
<evidence type="ECO:0000313" key="3">
    <source>
        <dbReference type="EMBL" id="GAC97402.1"/>
    </source>
</evidence>